<feature type="domain" description="Sec39" evidence="5">
    <location>
        <begin position="944"/>
        <end position="1127"/>
    </location>
</feature>
<dbReference type="PANTHER" id="PTHR15922:SF2">
    <property type="entry name" value="NBAS SUBUNIT OF NRZ TETHERING COMPLEX"/>
    <property type="match status" value="1"/>
</dbReference>
<dbReference type="GO" id="GO:0015031">
    <property type="term" value="P:protein transport"/>
    <property type="evidence" value="ECO:0007669"/>
    <property type="project" value="UniProtKB-KW"/>
</dbReference>
<dbReference type="OrthoDB" id="19988at2759"/>
<dbReference type="InterPro" id="IPR013244">
    <property type="entry name" value="Sec39_domain"/>
</dbReference>
<dbReference type="STRING" id="29655.A0A0K9P480"/>
<dbReference type="InterPro" id="IPR036322">
    <property type="entry name" value="WD40_repeat_dom_sf"/>
</dbReference>
<feature type="domain" description="Sec39" evidence="5">
    <location>
        <begin position="583"/>
        <end position="880"/>
    </location>
</feature>
<comment type="subcellular location">
    <subcellularLocation>
        <location evidence="1">Endoplasmic reticulum</location>
    </subcellularLocation>
</comment>
<keyword evidence="7" id="KW-1185">Reference proteome</keyword>
<dbReference type="GO" id="GO:0000149">
    <property type="term" value="F:SNARE binding"/>
    <property type="evidence" value="ECO:0000318"/>
    <property type="project" value="GO_Central"/>
</dbReference>
<accession>A0A0K9P480</accession>
<dbReference type="Pfam" id="PF08314">
    <property type="entry name" value="Sec39"/>
    <property type="match status" value="2"/>
</dbReference>
<dbReference type="OMA" id="WGKLISF"/>
<keyword evidence="4" id="KW-0653">Protein transport</keyword>
<dbReference type="GO" id="GO:0070939">
    <property type="term" value="C:Dsl1/NZR complex"/>
    <property type="evidence" value="ECO:0000318"/>
    <property type="project" value="GO_Central"/>
</dbReference>
<organism evidence="6 7">
    <name type="scientific">Zostera marina</name>
    <name type="common">Eelgrass</name>
    <dbReference type="NCBI Taxonomy" id="29655"/>
    <lineage>
        <taxon>Eukaryota</taxon>
        <taxon>Viridiplantae</taxon>
        <taxon>Streptophyta</taxon>
        <taxon>Embryophyta</taxon>
        <taxon>Tracheophyta</taxon>
        <taxon>Spermatophyta</taxon>
        <taxon>Magnoliopsida</taxon>
        <taxon>Liliopsida</taxon>
        <taxon>Zosteraceae</taxon>
        <taxon>Zostera</taxon>
    </lineage>
</organism>
<keyword evidence="3" id="KW-0256">Endoplasmic reticulum</keyword>
<evidence type="ECO:0000313" key="6">
    <source>
        <dbReference type="EMBL" id="KMZ63799.1"/>
    </source>
</evidence>
<evidence type="ECO:0000256" key="3">
    <source>
        <dbReference type="ARBA" id="ARBA00022824"/>
    </source>
</evidence>
<evidence type="ECO:0000256" key="2">
    <source>
        <dbReference type="ARBA" id="ARBA00022448"/>
    </source>
</evidence>
<reference evidence="7" key="1">
    <citation type="journal article" date="2016" name="Nature">
        <title>The genome of the seagrass Zostera marina reveals angiosperm adaptation to the sea.</title>
        <authorList>
            <person name="Olsen J.L."/>
            <person name="Rouze P."/>
            <person name="Verhelst B."/>
            <person name="Lin Y.-C."/>
            <person name="Bayer T."/>
            <person name="Collen J."/>
            <person name="Dattolo E."/>
            <person name="De Paoli E."/>
            <person name="Dittami S."/>
            <person name="Maumus F."/>
            <person name="Michel G."/>
            <person name="Kersting A."/>
            <person name="Lauritano C."/>
            <person name="Lohaus R."/>
            <person name="Toepel M."/>
            <person name="Tonon T."/>
            <person name="Vanneste K."/>
            <person name="Amirebrahimi M."/>
            <person name="Brakel J."/>
            <person name="Bostroem C."/>
            <person name="Chovatia M."/>
            <person name="Grimwood J."/>
            <person name="Jenkins J.W."/>
            <person name="Jueterbock A."/>
            <person name="Mraz A."/>
            <person name="Stam W.T."/>
            <person name="Tice H."/>
            <person name="Bornberg-Bauer E."/>
            <person name="Green P.J."/>
            <person name="Pearson G.A."/>
            <person name="Procaccini G."/>
            <person name="Duarte C.M."/>
            <person name="Schmutz J."/>
            <person name="Reusch T.B.H."/>
            <person name="Van de Peer Y."/>
        </authorList>
    </citation>
    <scope>NUCLEOTIDE SEQUENCE [LARGE SCALE GENOMIC DNA]</scope>
    <source>
        <strain evidence="7">cv. Finnish</strain>
    </source>
</reference>
<proteinExistence type="predicted"/>
<evidence type="ECO:0000256" key="1">
    <source>
        <dbReference type="ARBA" id="ARBA00004240"/>
    </source>
</evidence>
<dbReference type="Proteomes" id="UP000036987">
    <property type="component" value="Unassembled WGS sequence"/>
</dbReference>
<dbReference type="EMBL" id="LFYR01001212">
    <property type="protein sequence ID" value="KMZ63799.1"/>
    <property type="molecule type" value="Genomic_DNA"/>
</dbReference>
<evidence type="ECO:0000259" key="5">
    <source>
        <dbReference type="Pfam" id="PF08314"/>
    </source>
</evidence>
<evidence type="ECO:0000313" key="7">
    <source>
        <dbReference type="Proteomes" id="UP000036987"/>
    </source>
</evidence>
<protein>
    <submittedName>
        <fullName evidence="6">Neuroblastoma-amplified sequence</fullName>
    </submittedName>
</protein>
<comment type="caution">
    <text evidence="6">The sequence shown here is derived from an EMBL/GenBank/DDBJ whole genome shotgun (WGS) entry which is preliminary data.</text>
</comment>
<dbReference type="SUPFAM" id="SSF50978">
    <property type="entry name" value="WD40 repeat-like"/>
    <property type="match status" value="1"/>
</dbReference>
<name>A0A0K9P480_ZOSMR</name>
<keyword evidence="2" id="KW-0813">Transport</keyword>
<dbReference type="PANTHER" id="PTHR15922">
    <property type="entry name" value="NEUROBLASTOMA-AMPLIFIED SEQUENCE"/>
    <property type="match status" value="1"/>
</dbReference>
<dbReference type="GO" id="GO:0006890">
    <property type="term" value="P:retrograde vesicle-mediated transport, Golgi to endoplasmic reticulum"/>
    <property type="evidence" value="ECO:0000318"/>
    <property type="project" value="GO_Central"/>
</dbReference>
<gene>
    <name evidence="6" type="ORF">ZOSMA_39G00690</name>
</gene>
<sequence length="2401" mass="272536">MAVAEREELFYETQRHAKGGGDDGGFKLPSQQVDGGSGSVLSLVSIGEGLYKIKEKWDKYMRPMASLKRTSLFISPCAEYVAVAFENHITVLKEDDNYNNPFGIFTSEDRTTIFKCGTWLESSGILGVVDNLDTFYIIKSNGEEISRTTLRQLKLPLSISGLIALENFSAVQSMNGFCLVATDGSLYCVEVTHAPKASIYSSSIAQPRINGNSAQSLVCLDFHRDMSLIVMIYGSIGASRKSANNHGSHSLYIWHVSRKIQLNILFSTPLEGLFSDTKSNPSSFTTPKVLISPQGKHIATLDVSGCLNMYKLEHTPYSLSIISFDNNDSKEATDNSEYGGSKCLRNVLDFTWWSNHVLVLLTGDGHVLMFDFDSGLKNMGNNPELFLSLLERVKCREGHVFGLEESHGNSVSCTTHEHLEQRDSATHFWSLISLSAKSVNEMYTILIEKKQYKKALGFANRFQLNEDGVFKSQWLNSDRGVDEINKYLSKVIDQDFVLSECLKVGSSEDSTTSLISHGLTITDRYEFSVLDVEIDNIICKYRMIRLQLLQLKDRLETFLGINMGRFSVQEYKKFCSMPIHVSAIALSESGKIGALNLLFKRHPYSLQAHNLLDVLSAIPETVPIQSYALLLPGKCPSCTITTRDEDWVECDKMVSFIDKISSSSFEIEFDVKTENIMKHSVGLVWPSSTELSDWYKTRARDIDKLSGQLDNSLSLVDFAFKKDITDNELQHFLEDIKYLHQLIYCDNEEITLFMSLESWELLSDYEKFKMMLMGIKEDKVVTRLWEIAIPFMHSRGDLQHLGSGSQLYEDSENAVSFLALWLKEVAAKNQMDMCLTVIKEACKNLHADKMFRDDVEAIKTTLECLYICTLTDCWNTMASMISYLPRKTNKDILSMHGNHSKSVSSIRDLEREIKAAEGHVDVGRLLGYYQVPKPMCFFKGAHLDEKNLKQLLRLILSKFSRRQPGDNDWANMWRDLQSFQEKAFPFIDKEYMLIEFCRGLLKSGKFSLAWSYLRGSDNINLEAEKAENLVVQAAREYFFSASSLSCSEIWKAQECLNLFPNSVNIKAELDVIDALTNKLPNLGVTILPVEFKQIRNPMEIINTVIKTQSGTYLDVDELIEIAKLLGLRSHDDISAIQEAVAREAAVAGDLQLTFDLCLILVKNGHGPIWDLASAIARGPILENMDVFSRRNLLGFALSHCDDESIGELLHAWKNIDMQVHTEKLRTLTGTSPQNFFSENSTTLHPAQNCQVGDVDEEKSRDLEMNPINMYNILSTVIKDFPCENEDIRDFLSGDNGKYLFFVASELPWLLELCDKFEYNKAVSLDEKTSEKWHMPVKMQASLCILTWLSMNNLSPSDNLIAYLARSLMELPVSEEKDIMGFLFLLNLSDASRGIKLIEEQLMSRENFQQVYNTMNLGMIYSSLQSSVIECSSPSQRRMLLLHRFHEKHESFNADVMDKMDEVQAIFWREWKSKLEEQKRLSDYAKQLENIIPGVETSRFLSGDIRYIEDAVLQFVDSVKLEKKHILKDAVKLGDAYGLDCKKVLLRYFCCALISEHWTNDEILAELSDFKNDIVTSARDVVSMICSIAYPEIDGCNKLRLSYMYSILSACHLRFKTSPEPTSPTEINLDHAHTLETFSYYKVLELECSRVSFIKDLNFKNIAGLCDLNFKCFDEEVCKHICESTVEVLADMVKALTCMYKYPTSKGLMLSWEAIYNHHVLNMLGDLENRNNTQLHDPNSGNFLAFLSELVQIYNGCRVYIRSLSKEERVHIYRKYFMLSLPDFSLKGNLTNESEREICLLEILDLWINLADDINEFCSYNGMLSNCFKVFRNLVKGGDISTDKVVSTISSYAESCLKDSTSTTEEILLCKSMVFSVCGFNEISSVFSQAQVTDANLKNIPQNLIELYIEATNSCLNDLISSSLSSCQRNLHMLLSSLHKSDSTSLAELNDIRCAVWSRLSAFSDDVHLPSHIRVYTLELMQSVTGRIIVTDVKPWEGWNDHSNYENQAMEKVDVSSKLTSTLVALKSIELASAISPSFKITSTDLTTIESAVSCFSRLSQVAISKPYVEKLQDLLEVWEELFTCSKDMDDEFSDIIEEKDNWSGDEWGDGWEENLSEEEPVKTDKLPKADSSPFLIHPLHACWTEMIKKYIMFSEHSSVIELMDKSLSRSPNFTLLSENEAQKLLQLLITTDCIAGLKFVLLLPYQSLWFQSLTILEDKLKETEAFFYSNKSGQEEYELLVLILSSSPKILPSIVSDPAYRKIFSYLCFSIGRMSMMCQEDLLKHTQDRRNITNSVTAFLFSGLLLPCFLAELVLAGQCLLAGSIVSRWMHTHLGFSLLNITEVSLRTYFDGLYQKQLSGHSNLADLASTEFHVKNSCSKLKKKFRDLLRSSLSFLKTTNN</sequence>
<evidence type="ECO:0000256" key="4">
    <source>
        <dbReference type="ARBA" id="ARBA00022927"/>
    </source>
</evidence>